<dbReference type="GO" id="GO:0005840">
    <property type="term" value="C:ribosome"/>
    <property type="evidence" value="ECO:0007669"/>
    <property type="project" value="UniProtKB-KW"/>
</dbReference>
<accession>A0A8H6W786</accession>
<comment type="caution">
    <text evidence="2">The sequence shown here is derived from an EMBL/GenBank/DDBJ whole genome shotgun (WGS) entry which is preliminary data.</text>
</comment>
<gene>
    <name evidence="2" type="ORF">MIND_00537100</name>
</gene>
<dbReference type="InterPro" id="IPR001810">
    <property type="entry name" value="F-box_dom"/>
</dbReference>
<keyword evidence="2" id="KW-0687">Ribonucleoprotein</keyword>
<evidence type="ECO:0000313" key="3">
    <source>
        <dbReference type="Proteomes" id="UP000636479"/>
    </source>
</evidence>
<dbReference type="InterPro" id="IPR036047">
    <property type="entry name" value="F-box-like_dom_sf"/>
</dbReference>
<reference evidence="2" key="1">
    <citation type="submission" date="2020-05" db="EMBL/GenBank/DDBJ databases">
        <title>Mycena genomes resolve the evolution of fungal bioluminescence.</title>
        <authorList>
            <person name="Tsai I.J."/>
        </authorList>
    </citation>
    <scope>NUCLEOTIDE SEQUENCE</scope>
    <source>
        <strain evidence="2">171206Taipei</strain>
    </source>
</reference>
<keyword evidence="3" id="KW-1185">Reference proteome</keyword>
<dbReference type="CDD" id="cd09917">
    <property type="entry name" value="F-box_SF"/>
    <property type="match status" value="1"/>
</dbReference>
<keyword evidence="2" id="KW-0689">Ribosomal protein</keyword>
<proteinExistence type="predicted"/>
<dbReference type="PANTHER" id="PTHR42057">
    <property type="entry name" value="F-BOX DOMAIN PROTEIN (AFU_ORTHOLOGUE AFUA_4G00200)"/>
    <property type="match status" value="1"/>
</dbReference>
<sequence length="381" mass="43669">MDSLPLELLGEIATFVHHTELLSLRLVQRRFKDVVTRQAFQEIVVHDRYPSVRRFHTMLDECNDDEILEGVESVVFDGKDPDHFDMGADSTLPSIESAFSRLSRFPNLSSLNLDFFPGSTPDEYEIYMSYYVTIQVSFWRELAQQSFPNLRRLNIGAMVSFLDETITPDHPFLELFRPLTTLSINIVSLFQMRRIPAQVLQFNQNLMNILSPTNNITSLELGTLDFLGPTAPYRFEAYRFPLLSHLKLSKIVFAAMEADELGPSVERGQRLTAEQFIINHRLSLRRLELENCLVALPDGQWCHVLRRLRKSLKLLLEFTWNITVASGTDSEEKEPKKFLYGVPMGRTRIYVLSPADDDRAEDLAALEQLQVAVATNPVSNQ</sequence>
<dbReference type="SUPFAM" id="SSF81383">
    <property type="entry name" value="F-box domain"/>
    <property type="match status" value="1"/>
</dbReference>
<dbReference type="PROSITE" id="PS50181">
    <property type="entry name" value="FBOX"/>
    <property type="match status" value="1"/>
</dbReference>
<evidence type="ECO:0000259" key="1">
    <source>
        <dbReference type="PROSITE" id="PS50181"/>
    </source>
</evidence>
<dbReference type="RefSeq" id="XP_037222446.1">
    <property type="nucleotide sequence ID" value="XM_037362154.1"/>
</dbReference>
<name>A0A8H6W786_9AGAR</name>
<dbReference type="OrthoDB" id="2858653at2759"/>
<evidence type="ECO:0000313" key="2">
    <source>
        <dbReference type="EMBL" id="KAF7307427.1"/>
    </source>
</evidence>
<dbReference type="EMBL" id="JACAZF010000004">
    <property type="protein sequence ID" value="KAF7307427.1"/>
    <property type="molecule type" value="Genomic_DNA"/>
</dbReference>
<feature type="domain" description="F-box" evidence="1">
    <location>
        <begin position="1"/>
        <end position="43"/>
    </location>
</feature>
<protein>
    <submittedName>
        <fullName evidence="2">40S ribosomal protein</fullName>
    </submittedName>
</protein>
<dbReference type="Proteomes" id="UP000636479">
    <property type="component" value="Unassembled WGS sequence"/>
</dbReference>
<organism evidence="2 3">
    <name type="scientific">Mycena indigotica</name>
    <dbReference type="NCBI Taxonomy" id="2126181"/>
    <lineage>
        <taxon>Eukaryota</taxon>
        <taxon>Fungi</taxon>
        <taxon>Dikarya</taxon>
        <taxon>Basidiomycota</taxon>
        <taxon>Agaricomycotina</taxon>
        <taxon>Agaricomycetes</taxon>
        <taxon>Agaricomycetidae</taxon>
        <taxon>Agaricales</taxon>
        <taxon>Marasmiineae</taxon>
        <taxon>Mycenaceae</taxon>
        <taxon>Mycena</taxon>
    </lineage>
</organism>
<dbReference type="AlphaFoldDB" id="A0A8H6W786"/>
<dbReference type="PANTHER" id="PTHR42057:SF2">
    <property type="entry name" value="F-BOX DOMAIN PROTEIN (AFU_ORTHOLOGUE AFUA_4G00200)-RELATED"/>
    <property type="match status" value="1"/>
</dbReference>
<dbReference type="GeneID" id="59344670"/>